<protein>
    <recommendedName>
        <fullName evidence="2 7">Cryptochrome DASH</fullName>
    </recommendedName>
</protein>
<feature type="binding site" evidence="6">
    <location>
        <begin position="382"/>
        <end position="384"/>
    </location>
    <ligand>
        <name>FAD</name>
        <dbReference type="ChEBI" id="CHEBI:57692"/>
    </ligand>
</feature>
<feature type="domain" description="Photolyase/cryptochrome alpha/beta" evidence="8">
    <location>
        <begin position="2"/>
        <end position="136"/>
    </location>
</feature>
<sequence length="429" mass="49264">MKTSIIWFKTDLRLYDNETLVTAIKESDHVIPVYCFDENHYNTASYGFKKTGSFRAQFILEAVADLDTRLRETGSGLIVVKGNPEKQLAMIARMYNATAIYAKKEVAPEEIMTQKRIKQALKAANCELHSVGESTLFHEKDLPFSIESIPDVFTNFRVKVQKHCVVPHVVARPTVIASPKLPPAILPKLSELGLEPTEQDSRASIQFKGGEGEGLKRINTFFYETHAIVHYKDTRNELKGENYSSKFSAFLAQGCLSSRAVYNDLKEYEKEFGANEGTEWLFFELLWRDYFCFMMCKHHTKLFNKGGIKNEPPVNPPHNERILRQWINGETGNDFVDANMMELKLTGFMSNRGRQNVASYLCHDLKIDWRYGAAYFEQQLIDYDVCNNWGNWAYIAGVGNDPRQNRYFNIQKQAADYDADGGYRKLWLS</sequence>
<dbReference type="SUPFAM" id="SSF48173">
    <property type="entry name" value="Cryptochrome/photolyase FAD-binding domain"/>
    <property type="match status" value="1"/>
</dbReference>
<accession>A0A0A2M4M4</accession>
<dbReference type="InterPro" id="IPR006050">
    <property type="entry name" value="DNA_photolyase_N"/>
</dbReference>
<comment type="similarity">
    <text evidence="1 7">Belongs to the DNA photolyase class-1 family.</text>
</comment>
<keyword evidence="10" id="KW-1185">Reference proteome</keyword>
<evidence type="ECO:0000256" key="7">
    <source>
        <dbReference type="RuleBase" id="RU367151"/>
    </source>
</evidence>
<evidence type="ECO:0000259" key="8">
    <source>
        <dbReference type="PROSITE" id="PS51645"/>
    </source>
</evidence>
<feature type="binding site" evidence="6">
    <location>
        <begin position="244"/>
        <end position="248"/>
    </location>
    <ligand>
        <name>FAD</name>
        <dbReference type="ChEBI" id="CHEBI:57692"/>
    </ligand>
</feature>
<dbReference type="NCBIfam" id="TIGR02765">
    <property type="entry name" value="crypto_DASH"/>
    <property type="match status" value="1"/>
</dbReference>
<keyword evidence="4 6" id="KW-0274">FAD</keyword>
<dbReference type="RefSeq" id="WP_020213760.1">
    <property type="nucleotide sequence ID" value="NZ_JRLX01000010.1"/>
</dbReference>
<dbReference type="InterPro" id="IPR014729">
    <property type="entry name" value="Rossmann-like_a/b/a_fold"/>
</dbReference>
<comment type="function">
    <text evidence="7">May have a photoreceptor function.</text>
</comment>
<dbReference type="SUPFAM" id="SSF52425">
    <property type="entry name" value="Cryptochrome/photolyase, N-terminal domain"/>
    <property type="match status" value="1"/>
</dbReference>
<dbReference type="Pfam" id="PF03441">
    <property type="entry name" value="FAD_binding_7"/>
    <property type="match status" value="1"/>
</dbReference>
<evidence type="ECO:0000313" key="9">
    <source>
        <dbReference type="EMBL" id="KGO86413.1"/>
    </source>
</evidence>
<proteinExistence type="inferred from homology"/>
<dbReference type="EMBL" id="JRLX01000010">
    <property type="protein sequence ID" value="KGO86413.1"/>
    <property type="molecule type" value="Genomic_DNA"/>
</dbReference>
<dbReference type="InterPro" id="IPR002081">
    <property type="entry name" value="Cryptochrome/DNA_photolyase_1"/>
</dbReference>
<evidence type="ECO:0000256" key="3">
    <source>
        <dbReference type="ARBA" id="ARBA00022630"/>
    </source>
</evidence>
<dbReference type="Gene3D" id="1.10.579.10">
    <property type="entry name" value="DNA Cyclobutane Dipyrimidine Photolyase, subunit A, domain 3"/>
    <property type="match status" value="1"/>
</dbReference>
<evidence type="ECO:0000256" key="6">
    <source>
        <dbReference type="PIRSR" id="PIRSR602081-1"/>
    </source>
</evidence>
<dbReference type="Gene3D" id="3.40.50.620">
    <property type="entry name" value="HUPs"/>
    <property type="match status" value="1"/>
</dbReference>
<dbReference type="OrthoDB" id="9772484at2"/>
<gene>
    <name evidence="9" type="ORF">Q765_11065</name>
</gene>
<evidence type="ECO:0000256" key="5">
    <source>
        <dbReference type="ARBA" id="ARBA00022991"/>
    </source>
</evidence>
<keyword evidence="3 6" id="KW-0285">Flavoprotein</keyword>
<dbReference type="Gene3D" id="1.25.40.80">
    <property type="match status" value="1"/>
</dbReference>
<dbReference type="eggNOG" id="COG0415">
    <property type="taxonomic scope" value="Bacteria"/>
</dbReference>
<comment type="cofactor">
    <cofactor evidence="6 7">
        <name>FAD</name>
        <dbReference type="ChEBI" id="CHEBI:57692"/>
    </cofactor>
    <text evidence="6 7">Binds 1 FAD per subunit.</text>
</comment>
<dbReference type="PANTHER" id="PTHR11455">
    <property type="entry name" value="CRYPTOCHROME"/>
    <property type="match status" value="1"/>
</dbReference>
<dbReference type="AlphaFoldDB" id="A0A0A2M4M4"/>
<dbReference type="PRINTS" id="PR00147">
    <property type="entry name" value="DNAPHOTLYASE"/>
</dbReference>
<dbReference type="Pfam" id="PF00875">
    <property type="entry name" value="DNA_photolyase"/>
    <property type="match status" value="1"/>
</dbReference>
<dbReference type="GO" id="GO:0071949">
    <property type="term" value="F:FAD binding"/>
    <property type="evidence" value="ECO:0007669"/>
    <property type="project" value="TreeGrafter"/>
</dbReference>
<reference evidence="9 10" key="1">
    <citation type="submission" date="2013-09" db="EMBL/GenBank/DDBJ databases">
        <authorList>
            <person name="Zeng Z."/>
            <person name="Chen C."/>
        </authorList>
    </citation>
    <scope>NUCLEOTIDE SEQUENCE [LARGE SCALE GENOMIC DNA]</scope>
    <source>
        <strain evidence="9 10">WB 3.3-2</strain>
    </source>
</reference>
<dbReference type="GO" id="GO:0003904">
    <property type="term" value="F:deoxyribodipyrimidine photo-lyase activity"/>
    <property type="evidence" value="ECO:0007669"/>
    <property type="project" value="TreeGrafter"/>
</dbReference>
<dbReference type="PANTHER" id="PTHR11455:SF22">
    <property type="entry name" value="CRYPTOCHROME DASH"/>
    <property type="match status" value="1"/>
</dbReference>
<evidence type="ECO:0000313" key="10">
    <source>
        <dbReference type="Proteomes" id="UP000030152"/>
    </source>
</evidence>
<evidence type="ECO:0000256" key="4">
    <source>
        <dbReference type="ARBA" id="ARBA00022827"/>
    </source>
</evidence>
<organism evidence="9 10">
    <name type="scientific">Flavobacterium rivuli WB 3.3-2 = DSM 21788</name>
    <dbReference type="NCBI Taxonomy" id="1121895"/>
    <lineage>
        <taxon>Bacteria</taxon>
        <taxon>Pseudomonadati</taxon>
        <taxon>Bacteroidota</taxon>
        <taxon>Flavobacteriia</taxon>
        <taxon>Flavobacteriales</taxon>
        <taxon>Flavobacteriaceae</taxon>
        <taxon>Flavobacterium</taxon>
    </lineage>
</organism>
<dbReference type="PROSITE" id="PS51645">
    <property type="entry name" value="PHR_CRY_ALPHA_BETA"/>
    <property type="match status" value="1"/>
</dbReference>
<dbReference type="InterPro" id="IPR036134">
    <property type="entry name" value="Crypto/Photolyase_FAD-like_sf"/>
</dbReference>
<dbReference type="GO" id="GO:0000719">
    <property type="term" value="P:photoreactive repair"/>
    <property type="evidence" value="ECO:0007669"/>
    <property type="project" value="TreeGrafter"/>
</dbReference>
<evidence type="ECO:0000256" key="1">
    <source>
        <dbReference type="ARBA" id="ARBA00005862"/>
    </source>
</evidence>
<name>A0A0A2M4M4_9FLAO</name>
<dbReference type="STRING" id="1121895.GCA_000378485_02592"/>
<feature type="binding site" evidence="6">
    <location>
        <position position="231"/>
    </location>
    <ligand>
        <name>FAD</name>
        <dbReference type="ChEBI" id="CHEBI:57692"/>
    </ligand>
</feature>
<dbReference type="GO" id="GO:0003677">
    <property type="term" value="F:DNA binding"/>
    <property type="evidence" value="ECO:0007669"/>
    <property type="project" value="TreeGrafter"/>
</dbReference>
<dbReference type="InterPro" id="IPR014133">
    <property type="entry name" value="Cry_DASH"/>
</dbReference>
<dbReference type="Proteomes" id="UP000030152">
    <property type="component" value="Unassembled WGS sequence"/>
</dbReference>
<comment type="caution">
    <text evidence="9">The sequence shown here is derived from an EMBL/GenBank/DDBJ whole genome shotgun (WGS) entry which is preliminary data.</text>
</comment>
<dbReference type="InterPro" id="IPR036155">
    <property type="entry name" value="Crypto/Photolyase_N_sf"/>
</dbReference>
<comment type="cofactor">
    <cofactor evidence="7">
        <name>(6R)-5,10-methylene-5,6,7,8-tetrahydrofolate</name>
        <dbReference type="ChEBI" id="CHEBI:15636"/>
    </cofactor>
    <text evidence="7">Binds 1 5,10-methenyltetrahydrofolate (MTHF) per subunit.</text>
</comment>
<dbReference type="InterPro" id="IPR005101">
    <property type="entry name" value="Cryptochr/Photolyase_FAD-bd"/>
</dbReference>
<evidence type="ECO:0000256" key="2">
    <source>
        <dbReference type="ARBA" id="ARBA00017881"/>
    </source>
</evidence>
<keyword evidence="5 7" id="KW-0157">Chromophore</keyword>